<organism evidence="2 3">
    <name type="scientific">Rhodopseudomonas palustris</name>
    <dbReference type="NCBI Taxonomy" id="1076"/>
    <lineage>
        <taxon>Bacteria</taxon>
        <taxon>Pseudomonadati</taxon>
        <taxon>Pseudomonadota</taxon>
        <taxon>Alphaproteobacteria</taxon>
        <taxon>Hyphomicrobiales</taxon>
        <taxon>Nitrobacteraceae</taxon>
        <taxon>Rhodopseudomonas</taxon>
    </lineage>
</organism>
<comment type="caution">
    <text evidence="2">The sequence shown here is derived from an EMBL/GenBank/DDBJ whole genome shotgun (WGS) entry which is preliminary data.</text>
</comment>
<dbReference type="OrthoDB" id="1437448at2"/>
<feature type="region of interest" description="Disordered" evidence="1">
    <location>
        <begin position="88"/>
        <end position="107"/>
    </location>
</feature>
<evidence type="ECO:0000313" key="3">
    <source>
        <dbReference type="Proteomes" id="UP000248134"/>
    </source>
</evidence>
<dbReference type="AlphaFoldDB" id="A0A323UIF6"/>
<evidence type="ECO:0000256" key="1">
    <source>
        <dbReference type="SAM" id="MobiDB-lite"/>
    </source>
</evidence>
<name>A0A323UIF6_RHOPL</name>
<sequence>MATTITINVTNKSTTLQNFFFFQQPAQYSGGAQVYTNSLYSQALLPYDQSGAVLSFSMVLQYYAGVQQQVAPPQVGQPSGQLAASQPIDLTPAAGGQPTNNTTTMTVSPSLGLSVPVSTSGPQSGSFRIITPVFNPVLTAYNAGSAVQTLAGGVTLSNFVSAQPNSNLDCQPIIKFYVQTGTYTAGTVMNFTSSSQGSAICDATPGYTTFNVTYNVDGTWTVKNMVSTMLADGSRGLVEKSVYTTGLIGSAASRAEILNEAGTAVVSTGNAANFLKPITVTNLSAPGNIAVTREYQVGPTGGPYQGVMCTNLAGTTAVFD</sequence>
<proteinExistence type="predicted"/>
<dbReference type="RefSeq" id="WP_110785549.1">
    <property type="nucleotide sequence ID" value="NZ_QKQS01000013.1"/>
</dbReference>
<gene>
    <name evidence="2" type="ORF">DNX69_08345</name>
</gene>
<protein>
    <submittedName>
        <fullName evidence="2">Uncharacterized protein</fullName>
    </submittedName>
</protein>
<evidence type="ECO:0000313" key="2">
    <source>
        <dbReference type="EMBL" id="PZA12027.1"/>
    </source>
</evidence>
<reference evidence="2 3" key="1">
    <citation type="submission" date="2018-06" db="EMBL/GenBank/DDBJ databases">
        <title>Draft Whole-Genome Sequence of the purple photosynthetic bacterium Rhodospeudomonas palustris XCP.</title>
        <authorList>
            <person name="Rayyan A."/>
            <person name="Meyer T.E."/>
            <person name="Kyndt J.A."/>
        </authorList>
    </citation>
    <scope>NUCLEOTIDE SEQUENCE [LARGE SCALE GENOMIC DNA]</scope>
    <source>
        <strain evidence="2 3">XCP</strain>
    </source>
</reference>
<accession>A0A323UIF6</accession>
<dbReference type="EMBL" id="QKQS01000013">
    <property type="protein sequence ID" value="PZA12027.1"/>
    <property type="molecule type" value="Genomic_DNA"/>
</dbReference>
<dbReference type="Proteomes" id="UP000248134">
    <property type="component" value="Unassembled WGS sequence"/>
</dbReference>